<dbReference type="Proteomes" id="UP001175226">
    <property type="component" value="Unassembled WGS sequence"/>
</dbReference>
<evidence type="ECO:0000313" key="2">
    <source>
        <dbReference type="Proteomes" id="UP001175226"/>
    </source>
</evidence>
<proteinExistence type="predicted"/>
<dbReference type="AlphaFoldDB" id="A0AA39JS90"/>
<dbReference type="EMBL" id="JAUEPT010000011">
    <property type="protein sequence ID" value="KAK0447552.1"/>
    <property type="molecule type" value="Genomic_DNA"/>
</dbReference>
<keyword evidence="2" id="KW-1185">Reference proteome</keyword>
<gene>
    <name evidence="1" type="ORF">EV421DRAFT_1786711</name>
</gene>
<evidence type="ECO:0000313" key="1">
    <source>
        <dbReference type="EMBL" id="KAK0447552.1"/>
    </source>
</evidence>
<accession>A0AA39JS90</accession>
<name>A0AA39JS90_9AGAR</name>
<comment type="caution">
    <text evidence="1">The sequence shown here is derived from an EMBL/GenBank/DDBJ whole genome shotgun (WGS) entry which is preliminary data.</text>
</comment>
<protein>
    <submittedName>
        <fullName evidence="1">Uncharacterized protein</fullName>
    </submittedName>
</protein>
<sequence length="230" mass="26311">MGGLFFYVKAQLVGFSQRLRRFKIDIYSYDQDARNLPKILKHEASSPQSFDCIEVSNILDKNYVEISILSDWGPLLNLDNPHTAVAGYFMNWTTWKESGEITSAPPGAEFRATKQMKACKHVVAPTLSILSANDPECLKLYNYLQRFYDTYVAFQEYLKEEKADTIARKAGLKCRRINKIVPHSCFAQPGTSPDTLPYIDSPERWYRVVSLLFMSVAAPLGSSRHIYRLH</sequence>
<organism evidence="1 2">
    <name type="scientific">Armillaria borealis</name>
    <dbReference type="NCBI Taxonomy" id="47425"/>
    <lineage>
        <taxon>Eukaryota</taxon>
        <taxon>Fungi</taxon>
        <taxon>Dikarya</taxon>
        <taxon>Basidiomycota</taxon>
        <taxon>Agaricomycotina</taxon>
        <taxon>Agaricomycetes</taxon>
        <taxon>Agaricomycetidae</taxon>
        <taxon>Agaricales</taxon>
        <taxon>Marasmiineae</taxon>
        <taxon>Physalacriaceae</taxon>
        <taxon>Armillaria</taxon>
    </lineage>
</organism>
<reference evidence="1" key="1">
    <citation type="submission" date="2023-06" db="EMBL/GenBank/DDBJ databases">
        <authorList>
            <consortium name="Lawrence Berkeley National Laboratory"/>
            <person name="Ahrendt S."/>
            <person name="Sahu N."/>
            <person name="Indic B."/>
            <person name="Wong-Bajracharya J."/>
            <person name="Merenyi Z."/>
            <person name="Ke H.-M."/>
            <person name="Monk M."/>
            <person name="Kocsube S."/>
            <person name="Drula E."/>
            <person name="Lipzen A."/>
            <person name="Balint B."/>
            <person name="Henrissat B."/>
            <person name="Andreopoulos B."/>
            <person name="Martin F.M."/>
            <person name="Harder C.B."/>
            <person name="Rigling D."/>
            <person name="Ford K.L."/>
            <person name="Foster G.D."/>
            <person name="Pangilinan J."/>
            <person name="Papanicolaou A."/>
            <person name="Barry K."/>
            <person name="LaButti K."/>
            <person name="Viragh M."/>
            <person name="Koriabine M."/>
            <person name="Yan M."/>
            <person name="Riley R."/>
            <person name="Champramary S."/>
            <person name="Plett K.L."/>
            <person name="Tsai I.J."/>
            <person name="Slot J."/>
            <person name="Sipos G."/>
            <person name="Plett J."/>
            <person name="Nagy L.G."/>
            <person name="Grigoriev I.V."/>
        </authorList>
    </citation>
    <scope>NUCLEOTIDE SEQUENCE</scope>
    <source>
        <strain evidence="1">FPL87.14</strain>
    </source>
</reference>